<keyword evidence="4 7" id="KW-0285">Flavoprotein</keyword>
<feature type="domain" description="Alpha-glycerophosphate oxidase C-terminal" evidence="11">
    <location>
        <begin position="522"/>
        <end position="649"/>
    </location>
</feature>
<dbReference type="PRINTS" id="PR01001">
    <property type="entry name" value="FADG3PDH"/>
</dbReference>
<dbReference type="GO" id="GO:0005739">
    <property type="term" value="C:mitochondrion"/>
    <property type="evidence" value="ECO:0007669"/>
    <property type="project" value="TreeGrafter"/>
</dbReference>
<comment type="cofactor">
    <cofactor evidence="1 7">
        <name>FAD</name>
        <dbReference type="ChEBI" id="CHEBI:57692"/>
    </cofactor>
</comment>
<dbReference type="SUPFAM" id="SSF54373">
    <property type="entry name" value="FAD-linked reductases, C-terminal domain"/>
    <property type="match status" value="1"/>
</dbReference>
<comment type="catalytic activity">
    <reaction evidence="7">
        <text>a quinone + sn-glycerol 3-phosphate = dihydroxyacetone phosphate + a quinol</text>
        <dbReference type="Rhea" id="RHEA:18977"/>
        <dbReference type="ChEBI" id="CHEBI:24646"/>
        <dbReference type="ChEBI" id="CHEBI:57597"/>
        <dbReference type="ChEBI" id="CHEBI:57642"/>
        <dbReference type="ChEBI" id="CHEBI:132124"/>
        <dbReference type="EC" id="1.1.5.3"/>
    </reaction>
</comment>
<evidence type="ECO:0000313" key="12">
    <source>
        <dbReference type="EMBL" id="WFD37161.1"/>
    </source>
</evidence>
<dbReference type="PROSITE" id="PS00978">
    <property type="entry name" value="FAD_G3PDH_2"/>
    <property type="match status" value="1"/>
</dbReference>
<evidence type="ECO:0000256" key="8">
    <source>
        <dbReference type="SAM" id="MobiDB-lite"/>
    </source>
</evidence>
<dbReference type="RefSeq" id="XP_060120058.1">
    <property type="nucleotide sequence ID" value="XM_060264075.1"/>
</dbReference>
<dbReference type="Pfam" id="PF16901">
    <property type="entry name" value="DAO_C"/>
    <property type="match status" value="1"/>
</dbReference>
<comment type="similarity">
    <text evidence="2 7">Belongs to the FAD-dependent glycerol-3-phosphate dehydrogenase family.</text>
</comment>
<evidence type="ECO:0000259" key="11">
    <source>
        <dbReference type="Pfam" id="PF16901"/>
    </source>
</evidence>
<dbReference type="Pfam" id="PF01266">
    <property type="entry name" value="DAO"/>
    <property type="match status" value="1"/>
</dbReference>
<evidence type="ECO:0000256" key="9">
    <source>
        <dbReference type="SAM" id="Phobius"/>
    </source>
</evidence>
<keyword evidence="9" id="KW-0472">Membrane</keyword>
<evidence type="ECO:0000256" key="2">
    <source>
        <dbReference type="ARBA" id="ARBA00007330"/>
    </source>
</evidence>
<gene>
    <name evidence="12" type="primary">GUT2</name>
    <name evidence="12" type="ORF">MJAP1_000103</name>
</gene>
<evidence type="ECO:0000259" key="10">
    <source>
        <dbReference type="Pfam" id="PF01266"/>
    </source>
</evidence>
<dbReference type="EC" id="1.1.5.3" evidence="3 7"/>
<dbReference type="FunFam" id="1.10.8.870:FF:000010">
    <property type="entry name" value="Glycerol-3-phosphate dehydrogenase"/>
    <property type="match status" value="1"/>
</dbReference>
<dbReference type="InterPro" id="IPR036188">
    <property type="entry name" value="FAD/NAD-bd_sf"/>
</dbReference>
<dbReference type="InterPro" id="IPR000447">
    <property type="entry name" value="G3P_DH_FAD-dep"/>
</dbReference>
<evidence type="ECO:0000256" key="5">
    <source>
        <dbReference type="ARBA" id="ARBA00022827"/>
    </source>
</evidence>
<evidence type="ECO:0000256" key="3">
    <source>
        <dbReference type="ARBA" id="ARBA00013029"/>
    </source>
</evidence>
<dbReference type="SUPFAM" id="SSF51905">
    <property type="entry name" value="FAD/NAD(P)-binding domain"/>
    <property type="match status" value="1"/>
</dbReference>
<name>A0AAF0EUH0_9BASI</name>
<keyword evidence="13" id="KW-1185">Reference proteome</keyword>
<evidence type="ECO:0000256" key="4">
    <source>
        <dbReference type="ARBA" id="ARBA00022630"/>
    </source>
</evidence>
<keyword evidence="9" id="KW-1133">Transmembrane helix</keyword>
<dbReference type="PANTHER" id="PTHR11985">
    <property type="entry name" value="GLYCEROL-3-PHOSPHATE DEHYDROGENASE"/>
    <property type="match status" value="1"/>
</dbReference>
<feature type="compositionally biased region" description="Low complexity" evidence="8">
    <location>
        <begin position="10"/>
        <end position="19"/>
    </location>
</feature>
<keyword evidence="5" id="KW-0274">FAD</keyword>
<organism evidence="12 13">
    <name type="scientific">Malassezia japonica</name>
    <dbReference type="NCBI Taxonomy" id="223818"/>
    <lineage>
        <taxon>Eukaryota</taxon>
        <taxon>Fungi</taxon>
        <taxon>Dikarya</taxon>
        <taxon>Basidiomycota</taxon>
        <taxon>Ustilaginomycotina</taxon>
        <taxon>Malasseziomycetes</taxon>
        <taxon>Malasseziales</taxon>
        <taxon>Malasseziaceae</taxon>
        <taxon>Malassezia</taxon>
    </lineage>
</organism>
<feature type="transmembrane region" description="Helical" evidence="9">
    <location>
        <begin position="31"/>
        <end position="48"/>
    </location>
</feature>
<dbReference type="PROSITE" id="PS00977">
    <property type="entry name" value="FAD_G3PDH_1"/>
    <property type="match status" value="1"/>
</dbReference>
<accession>A0AAF0EUH0</accession>
<dbReference type="Gene3D" id="1.10.8.870">
    <property type="entry name" value="Alpha-glycerophosphate oxidase, cap domain"/>
    <property type="match status" value="1"/>
</dbReference>
<reference evidence="12" key="1">
    <citation type="submission" date="2023-03" db="EMBL/GenBank/DDBJ databases">
        <title>Mating type loci evolution in Malassezia.</title>
        <authorList>
            <person name="Coelho M.A."/>
        </authorList>
    </citation>
    <scope>NUCLEOTIDE SEQUENCE</scope>
    <source>
        <strain evidence="12">CBS 9431</strain>
    </source>
</reference>
<evidence type="ECO:0000256" key="1">
    <source>
        <dbReference type="ARBA" id="ARBA00001974"/>
    </source>
</evidence>
<dbReference type="InterPro" id="IPR031656">
    <property type="entry name" value="DAO_C"/>
</dbReference>
<sequence>MFRPTLRTLSQAQSQASAATGLNSRRQRGRGVVLIAAALTGAFAAYALTPRKSEWDENVSHDIRPALHWSPPTRAQMIEALKKGSPDSLRSDGSLEQMRSLLVPEHKAVGSSPIPEVEHAYSGSNDDDGFDLLIIGGGATGAGVAVDATTRGLKVAVVERDDYGAGTSSKSTKLVHGGVRYLQKAIMQLDYDQYKMVREALHERKTFLHIAPYLSHSLPILIPAYAWWKIPYYYAGTKLYDLIAGEENMGSSYMVGRDKTLEMFPMLRPHNLAGGVVYYDGQQNDTRMNIALILSAIQHGAVAANHTEVISLIKNPGADGKEQITGARVRDRFTNEEFNIKAKGVINATGPFCDSIRKMDVPTAAEIVAPSSGVHITFPGYFSPSGMGLLDPATSDGRVIFFLPWQGSTIAGTTDTAAKVEDHPVPGEQEIQWILDEVRNYLNTDVTVKRSDVQSAWSGLRPLVKDPSAKDTQSLVRNHLINISDAGLLTISGGKWTTYREMAEETVDKAIEAFKLHPLRGCVSKQVRLIGAHDWSRTMYVRLLQEFSLDLDVAQHLSHSYGDRAWSLCAIAEPTGERYPKHGVRLDSQLPYIEAEVRYATRMEYAAKVADFIARRSRMSFLDTEATIAALPRVIDIMGEELDWSETRKQTEFQEGIQFLASMGVDPQRVAELAKTPLVEARRWKDSNPPPRAAAAPVAL</sequence>
<protein>
    <recommendedName>
        <fullName evidence="3 7">Glycerol-3-phosphate dehydrogenase</fullName>
        <ecNumber evidence="3 7">1.1.5.3</ecNumber>
    </recommendedName>
</protein>
<dbReference type="EMBL" id="CP119958">
    <property type="protein sequence ID" value="WFD37161.1"/>
    <property type="molecule type" value="Genomic_DNA"/>
</dbReference>
<dbReference type="Proteomes" id="UP001217754">
    <property type="component" value="Chromosome 1"/>
</dbReference>
<dbReference type="InterPro" id="IPR006076">
    <property type="entry name" value="FAD-dep_OxRdtase"/>
</dbReference>
<dbReference type="Gene3D" id="3.30.9.10">
    <property type="entry name" value="D-Amino Acid Oxidase, subunit A, domain 2"/>
    <property type="match status" value="1"/>
</dbReference>
<evidence type="ECO:0000313" key="13">
    <source>
        <dbReference type="Proteomes" id="UP001217754"/>
    </source>
</evidence>
<proteinExistence type="inferred from homology"/>
<dbReference type="InterPro" id="IPR038299">
    <property type="entry name" value="DAO_C_sf"/>
</dbReference>
<dbReference type="GO" id="GO:0006072">
    <property type="term" value="P:glycerol-3-phosphate metabolic process"/>
    <property type="evidence" value="ECO:0007669"/>
    <property type="project" value="UniProtKB-UniRule"/>
</dbReference>
<dbReference type="PANTHER" id="PTHR11985:SF15">
    <property type="entry name" value="GLYCEROL-3-PHOSPHATE DEHYDROGENASE, MITOCHONDRIAL"/>
    <property type="match status" value="1"/>
</dbReference>
<evidence type="ECO:0000256" key="7">
    <source>
        <dbReference type="RuleBase" id="RU361217"/>
    </source>
</evidence>
<dbReference type="GO" id="GO:0004368">
    <property type="term" value="F:glycerol-3-phosphate dehydrogenase (quinone) activity"/>
    <property type="evidence" value="ECO:0007669"/>
    <property type="project" value="UniProtKB-EC"/>
</dbReference>
<keyword evidence="6 7" id="KW-0560">Oxidoreductase</keyword>
<feature type="domain" description="FAD dependent oxidoreductase" evidence="10">
    <location>
        <begin position="131"/>
        <end position="500"/>
    </location>
</feature>
<evidence type="ECO:0000256" key="6">
    <source>
        <dbReference type="ARBA" id="ARBA00023002"/>
    </source>
</evidence>
<dbReference type="GeneID" id="85223752"/>
<dbReference type="AlphaFoldDB" id="A0AAF0EUH0"/>
<feature type="region of interest" description="Disordered" evidence="8">
    <location>
        <begin position="1"/>
        <end position="23"/>
    </location>
</feature>
<dbReference type="FunFam" id="3.30.9.10:FF:000001">
    <property type="entry name" value="Glycerol-3-phosphate dehydrogenase"/>
    <property type="match status" value="1"/>
</dbReference>
<keyword evidence="9" id="KW-0812">Transmembrane</keyword>
<dbReference type="Gene3D" id="3.50.50.60">
    <property type="entry name" value="FAD/NAD(P)-binding domain"/>
    <property type="match status" value="1"/>
</dbReference>